<dbReference type="Proteomes" id="UP001518140">
    <property type="component" value="Unassembled WGS sequence"/>
</dbReference>
<feature type="transmembrane region" description="Helical" evidence="1">
    <location>
        <begin position="507"/>
        <end position="528"/>
    </location>
</feature>
<protein>
    <submittedName>
        <fullName evidence="2">Uncharacterized protein</fullName>
    </submittedName>
</protein>
<dbReference type="RefSeq" id="WP_165339177.1">
    <property type="nucleotide sequence ID" value="NZ_JAAKZX010000023.1"/>
</dbReference>
<keyword evidence="1" id="KW-0812">Transmembrane</keyword>
<reference evidence="2 3" key="1">
    <citation type="submission" date="2020-02" db="EMBL/GenBank/DDBJ databases">
        <title>Whole-genome analyses of novel actinobacteria.</title>
        <authorList>
            <person name="Sahin N."/>
            <person name="Tokatli A."/>
        </authorList>
    </citation>
    <scope>NUCLEOTIDE SEQUENCE [LARGE SCALE GENOMIC DNA]</scope>
    <source>
        <strain evidence="2 3">YC419</strain>
    </source>
</reference>
<keyword evidence="1" id="KW-1133">Transmembrane helix</keyword>
<organism evidence="2 3">
    <name type="scientific">Streptomyces ureilyticus</name>
    <dbReference type="NCBI Taxonomy" id="1775131"/>
    <lineage>
        <taxon>Bacteria</taxon>
        <taxon>Bacillati</taxon>
        <taxon>Actinomycetota</taxon>
        <taxon>Actinomycetes</taxon>
        <taxon>Kitasatosporales</taxon>
        <taxon>Streptomycetaceae</taxon>
        <taxon>Streptomyces</taxon>
    </lineage>
</organism>
<name>A0ABX0DLX6_9ACTN</name>
<keyword evidence="3" id="KW-1185">Reference proteome</keyword>
<sequence length="589" mass="64823">MDERQDLEELLAPLRADLTSLRTDSTALHVELTVLRRENDGIAESLSSACDEIDAVKETVTATHDVLNDFVEGYGRHQIVANAQAELTQLTVVWKADFAHRQRVRALARGLTHALTAHAVAGGLVDQDTIDVCVRQQFLAEPTYWLAPAIMAVAARHNAEATIVPRATAHAVWLDSAKAKLFFALTCSRQGRLSEAAGWMDRYLNSLDRDDLGAEFAAVLEAIANSELGYDAYTYAREAMARWFREDQSAFQTARALPSSPDLAPWGSHLMELGKKEISGDRFAALQELTGLQWPGLESGWRTATALDGTLTFLESFPTASDQSAHKGHYTASALDHLIDQLEPDEAELQDRMARLRALIDNEGDTEAAAASADESTQEHERLDFVTLLEQAVFQPELLQLGVPARRLALDCVWESVRTAAVSMARRSRSLMPATIILSVEDWSCEYSTDPSRVFDVNRAAADLTEHVERRTREQVESIVPLWMLTWGACFLAALDGALIVPFVSGGFLLMFSVLMGALILVGLGGIAHVPLRKRSVREAGDRQQLYAAHVLGQAVAQLNSLLDDWRIGLRSSVALEEWSPVRDGETDA</sequence>
<comment type="caution">
    <text evidence="2">The sequence shown here is derived from an EMBL/GenBank/DDBJ whole genome shotgun (WGS) entry which is preliminary data.</text>
</comment>
<keyword evidence="1" id="KW-0472">Membrane</keyword>
<dbReference type="EMBL" id="JAAKZX010000023">
    <property type="protein sequence ID" value="NGO42547.1"/>
    <property type="molecule type" value="Genomic_DNA"/>
</dbReference>
<evidence type="ECO:0000313" key="3">
    <source>
        <dbReference type="Proteomes" id="UP001518140"/>
    </source>
</evidence>
<accession>A0ABX0DLX6</accession>
<evidence type="ECO:0000313" key="2">
    <source>
        <dbReference type="EMBL" id="NGO42547.1"/>
    </source>
</evidence>
<evidence type="ECO:0000256" key="1">
    <source>
        <dbReference type="SAM" id="Phobius"/>
    </source>
</evidence>
<gene>
    <name evidence="2" type="ORF">G6048_10340</name>
</gene>
<feature type="transmembrane region" description="Helical" evidence="1">
    <location>
        <begin position="480"/>
        <end position="501"/>
    </location>
</feature>
<proteinExistence type="predicted"/>